<gene>
    <name evidence="1" type="ORF">GOEFS_121_00040</name>
</gene>
<keyword evidence="2" id="KW-1185">Reference proteome</keyword>
<evidence type="ECO:0000313" key="2">
    <source>
        <dbReference type="Proteomes" id="UP000035034"/>
    </source>
</evidence>
<evidence type="ECO:0000313" key="1">
    <source>
        <dbReference type="EMBL" id="GAB20602.1"/>
    </source>
</evidence>
<proteinExistence type="predicted"/>
<dbReference type="Proteomes" id="UP000035034">
    <property type="component" value="Unassembled WGS sequence"/>
</dbReference>
<comment type="caution">
    <text evidence="1">The sequence shown here is derived from an EMBL/GenBank/DDBJ whole genome shotgun (WGS) entry which is preliminary data.</text>
</comment>
<dbReference type="AlphaFoldDB" id="H0R6A1"/>
<accession>H0R6A1</accession>
<organism evidence="1 2">
    <name type="scientific">Gordonia effusa NBRC 100432</name>
    <dbReference type="NCBI Taxonomy" id="1077974"/>
    <lineage>
        <taxon>Bacteria</taxon>
        <taxon>Bacillati</taxon>
        <taxon>Actinomycetota</taxon>
        <taxon>Actinomycetes</taxon>
        <taxon>Mycobacteriales</taxon>
        <taxon>Gordoniaceae</taxon>
        <taxon>Gordonia</taxon>
    </lineage>
</organism>
<name>H0R6A1_9ACTN</name>
<protein>
    <submittedName>
        <fullName evidence="1">Uncharacterized protein</fullName>
    </submittedName>
</protein>
<sequence>MADLVSRVLLAPPTALPFFIEFIQGSGIFAAIGHSVSEIFPGRLQYVIANFHFIKYSVPFACELVIYRSYGCIIERVAHFVCERARKIIWVSIQTIGVDYYRLA</sequence>
<reference evidence="1 2" key="1">
    <citation type="submission" date="2011-12" db="EMBL/GenBank/DDBJ databases">
        <title>Whole genome shotgun sequence of Gordonia effusa NBRC 100432.</title>
        <authorList>
            <person name="Yoshida I."/>
            <person name="Takarada H."/>
            <person name="Hosoyama A."/>
            <person name="Tsuchikane K."/>
            <person name="Katsumata H."/>
            <person name="Yamazaki S."/>
            <person name="Fujita N."/>
        </authorList>
    </citation>
    <scope>NUCLEOTIDE SEQUENCE [LARGE SCALE GENOMIC DNA]</scope>
    <source>
        <strain evidence="1 2">NBRC 100432</strain>
    </source>
</reference>
<dbReference type="EMBL" id="BAEH01000121">
    <property type="protein sequence ID" value="GAB20602.1"/>
    <property type="molecule type" value="Genomic_DNA"/>
</dbReference>
<dbReference type="RefSeq" id="WP_007319937.1">
    <property type="nucleotide sequence ID" value="NZ_BAEH01000121.1"/>
</dbReference>